<dbReference type="Pfam" id="PF00676">
    <property type="entry name" value="E1_dh"/>
    <property type="match status" value="1"/>
</dbReference>
<evidence type="ECO:0000313" key="6">
    <source>
        <dbReference type="EMBL" id="VDN28762.1"/>
    </source>
</evidence>
<dbReference type="GO" id="GO:0006086">
    <property type="term" value="P:pyruvate decarboxylation to acetyl-CoA"/>
    <property type="evidence" value="ECO:0007669"/>
    <property type="project" value="TreeGrafter"/>
</dbReference>
<proteinExistence type="predicted"/>
<dbReference type="InterPro" id="IPR001017">
    <property type="entry name" value="DH_E1"/>
</dbReference>
<protein>
    <submittedName>
        <fullName evidence="8">E1_dh domain-containing protein</fullName>
    </submittedName>
</protein>
<evidence type="ECO:0000313" key="8">
    <source>
        <dbReference type="WBParaSite" id="GPUH_0001692001-mRNA-1"/>
    </source>
</evidence>
<evidence type="ECO:0000256" key="3">
    <source>
        <dbReference type="ARBA" id="ARBA00023002"/>
    </source>
</evidence>
<evidence type="ECO:0000256" key="2">
    <source>
        <dbReference type="ARBA" id="ARBA00022946"/>
    </source>
</evidence>
<comment type="cofactor">
    <cofactor evidence="1">
        <name>thiamine diphosphate</name>
        <dbReference type="ChEBI" id="CHEBI:58937"/>
    </cofactor>
</comment>
<reference evidence="6 7" key="2">
    <citation type="submission" date="2018-11" db="EMBL/GenBank/DDBJ databases">
        <authorList>
            <consortium name="Pathogen Informatics"/>
        </authorList>
    </citation>
    <scope>NUCLEOTIDE SEQUENCE [LARGE SCALE GENOMIC DNA]</scope>
</reference>
<evidence type="ECO:0000256" key="1">
    <source>
        <dbReference type="ARBA" id="ARBA00001964"/>
    </source>
</evidence>
<name>A0A183E7F7_9BILA</name>
<dbReference type="PANTHER" id="PTHR11516:SF60">
    <property type="entry name" value="PYRUVATE DEHYDROGENASE E1 COMPONENT SUBUNIT ALPHA"/>
    <property type="match status" value="1"/>
</dbReference>
<dbReference type="GO" id="GO:0004739">
    <property type="term" value="F:pyruvate dehydrogenase (acetyl-transferring) activity"/>
    <property type="evidence" value="ECO:0007669"/>
    <property type="project" value="TreeGrafter"/>
</dbReference>
<dbReference type="PANTHER" id="PTHR11516">
    <property type="entry name" value="PYRUVATE DEHYDROGENASE E1 COMPONENT, ALPHA SUBUNIT BACTERIAL AND ORGANELLAR"/>
    <property type="match status" value="1"/>
</dbReference>
<dbReference type="EMBL" id="UYRT01084381">
    <property type="protein sequence ID" value="VDN28762.1"/>
    <property type="molecule type" value="Genomic_DNA"/>
</dbReference>
<dbReference type="OrthoDB" id="10256198at2759"/>
<dbReference type="InterPro" id="IPR050642">
    <property type="entry name" value="PDH_E1_Alpha_Subunit"/>
</dbReference>
<reference evidence="8" key="1">
    <citation type="submission" date="2016-06" db="UniProtKB">
        <authorList>
            <consortium name="WormBaseParasite"/>
        </authorList>
    </citation>
    <scope>IDENTIFICATION</scope>
</reference>
<keyword evidence="2" id="KW-0809">Transit peptide</keyword>
<organism evidence="8">
    <name type="scientific">Gongylonema pulchrum</name>
    <dbReference type="NCBI Taxonomy" id="637853"/>
    <lineage>
        <taxon>Eukaryota</taxon>
        <taxon>Metazoa</taxon>
        <taxon>Ecdysozoa</taxon>
        <taxon>Nematoda</taxon>
        <taxon>Chromadorea</taxon>
        <taxon>Rhabditida</taxon>
        <taxon>Spirurina</taxon>
        <taxon>Spiruromorpha</taxon>
        <taxon>Spiruroidea</taxon>
        <taxon>Gongylonematidae</taxon>
        <taxon>Gongylonema</taxon>
    </lineage>
</organism>
<keyword evidence="7" id="KW-1185">Reference proteome</keyword>
<feature type="domain" description="Dehydrogenase E1 component" evidence="5">
    <location>
        <begin position="82"/>
        <end position="192"/>
    </location>
</feature>
<evidence type="ECO:0000313" key="7">
    <source>
        <dbReference type="Proteomes" id="UP000271098"/>
    </source>
</evidence>
<evidence type="ECO:0000256" key="4">
    <source>
        <dbReference type="ARBA" id="ARBA00023052"/>
    </source>
</evidence>
<gene>
    <name evidence="6" type="ORF">GPUH_LOCUS16900</name>
</gene>
<sequence length="192" mass="21186">MGRFFSHLQVSKCEAVCSTTDMFGMLSSIAGAAKQHRLLAQSMRFASEATYQITKPFKLHRLDSGPSLTVTLKRDDALDMFRKMQVSRRMEMAADQLYKEKKIRGFCHLYAGEEACAVGVCAAKDDNDHIITSYRCHVWTYLTGTPVKNILSELLGKRHGNVHGKGGSMHMYGRNFYGGNGIVGAQTALGAG</sequence>
<evidence type="ECO:0000259" key="5">
    <source>
        <dbReference type="Pfam" id="PF00676"/>
    </source>
</evidence>
<keyword evidence="3" id="KW-0560">Oxidoreductase</keyword>
<dbReference type="InterPro" id="IPR029061">
    <property type="entry name" value="THDP-binding"/>
</dbReference>
<dbReference type="Proteomes" id="UP000271098">
    <property type="component" value="Unassembled WGS sequence"/>
</dbReference>
<accession>A0A183E7F7</accession>
<dbReference type="WBParaSite" id="GPUH_0001692001-mRNA-1">
    <property type="protein sequence ID" value="GPUH_0001692001-mRNA-1"/>
    <property type="gene ID" value="GPUH_0001692001"/>
</dbReference>
<dbReference type="Gene3D" id="3.40.50.970">
    <property type="match status" value="1"/>
</dbReference>
<keyword evidence="4" id="KW-0786">Thiamine pyrophosphate</keyword>
<dbReference type="AlphaFoldDB" id="A0A183E7F7"/>
<dbReference type="SUPFAM" id="SSF52518">
    <property type="entry name" value="Thiamin diphosphate-binding fold (THDP-binding)"/>
    <property type="match status" value="1"/>
</dbReference>